<evidence type="ECO:0000256" key="4">
    <source>
        <dbReference type="ARBA" id="ARBA00022691"/>
    </source>
</evidence>
<dbReference type="Gene3D" id="3.40.50.150">
    <property type="entry name" value="Vaccinia Virus protein VP39"/>
    <property type="match status" value="1"/>
</dbReference>
<dbReference type="PANTHER" id="PTHR43836:SF2">
    <property type="entry name" value="CATECHOL O-METHYLTRANSFERASE 1-RELATED"/>
    <property type="match status" value="1"/>
</dbReference>
<dbReference type="EC" id="2.1.1.6" evidence="1"/>
<accession>A0ABN9S9L1</accession>
<evidence type="ECO:0000256" key="5">
    <source>
        <dbReference type="ARBA" id="ARBA00022939"/>
    </source>
</evidence>
<keyword evidence="4" id="KW-0949">S-adenosyl-L-methionine</keyword>
<protein>
    <recommendedName>
        <fullName evidence="1">catechol O-methyltransferase</fullName>
        <ecNumber evidence="1">2.1.1.6</ecNumber>
    </recommendedName>
</protein>
<organism evidence="7 8">
    <name type="scientific">Prorocentrum cordatum</name>
    <dbReference type="NCBI Taxonomy" id="2364126"/>
    <lineage>
        <taxon>Eukaryota</taxon>
        <taxon>Sar</taxon>
        <taxon>Alveolata</taxon>
        <taxon>Dinophyceae</taxon>
        <taxon>Prorocentrales</taxon>
        <taxon>Prorocentraceae</taxon>
        <taxon>Prorocentrum</taxon>
    </lineage>
</organism>
<dbReference type="InterPro" id="IPR029063">
    <property type="entry name" value="SAM-dependent_MTases_sf"/>
</dbReference>
<dbReference type="EMBL" id="CAUYUJ010010113">
    <property type="protein sequence ID" value="CAK0828585.1"/>
    <property type="molecule type" value="Genomic_DNA"/>
</dbReference>
<keyword evidence="8" id="KW-1185">Reference proteome</keyword>
<comment type="similarity">
    <text evidence="6">Belongs to the class I-like SAM-binding methyltransferase superfamily. Cation-dependent O-methyltransferase family.</text>
</comment>
<proteinExistence type="inferred from homology"/>
<sequence length="821" mass="89055">MDAANWANLFYALAHLSARKPPQEVVDPWRRPLGAILHRPARCAPGAHGAGRRERALVAGDARGQRRRAVPGGRRRPVRHSKLSVCDPVSVSKAAWALVGVPSRDRRLQLFSRLSAPVVLRADAFPLGALTMTGYAFAKADHRGADVYEALSAAVVRFPDEDLRPIDVCNIIWAFCTVGFRDDELFTRLCTGHLLREDSVARFNAQDITNIMWGFCKVVFMHGDAMAELARGSLKIHDQFKPIHHANLLYSFATLTLRGPAGFLGAMADSALARVDGFDCGNLAIAAWALARLQVHHPLMDSIHRVALRPDVCGSFTSRSLSMLFLAFFCADRARHVDAVLDAALGSGAPVGASGWSAALMTAEQGQDPDREWRFLRAFAEEVQDERMQAAICNSHAIRLLKRSGPEDALRHLSAVRPSGVRCWSAVSECMRARLWRASPGHGDEVPNPAHLLEAWEGPVKSGIHPLAATRQNEGPHAYAREFMTLHAVLGSAPAGDVDACMRAVEDFAEARSLWLKITAWEKAIVVHEAARQARPRLVLEIGAYVGYSAMNLGRAVRPHGGRVVSLEVDPIHVTVVRNMVEYAGLTDTVDVWTGYCSDVFPHLVGRYGPRSIGMVFMDQKGTRFHHDLRLLEELGLLEDGAVILADNVLKPTLRGESRSGRVSRGPAAMEGLPVGAQVRLSCGRELSVRAEGLRPAGGAAGTLVVGARVVLAGLAKAPSLNGREGTVGGPGEAGSGRFLVAVDGEPGPAKALKAENLVLAVAEPAPEEPAAAEGPPQAPVDPFEQARRKLVAFVARTDLPCWQPRRDWRTRRGEGEEQHW</sequence>
<keyword evidence="5" id="KW-0128">Catecholamine metabolism</keyword>
<evidence type="ECO:0000256" key="6">
    <source>
        <dbReference type="ARBA" id="ARBA00023453"/>
    </source>
</evidence>
<reference evidence="7" key="1">
    <citation type="submission" date="2023-10" db="EMBL/GenBank/DDBJ databases">
        <authorList>
            <person name="Chen Y."/>
            <person name="Shah S."/>
            <person name="Dougan E. K."/>
            <person name="Thang M."/>
            <person name="Chan C."/>
        </authorList>
    </citation>
    <scope>NUCLEOTIDE SEQUENCE [LARGE SCALE GENOMIC DNA]</scope>
</reference>
<keyword evidence="3" id="KW-0808">Transferase</keyword>
<dbReference type="PANTHER" id="PTHR43836">
    <property type="entry name" value="CATECHOL O-METHYLTRANSFERASE 1-RELATED"/>
    <property type="match status" value="1"/>
</dbReference>
<comment type="caution">
    <text evidence="7">The sequence shown here is derived from an EMBL/GenBank/DDBJ whole genome shotgun (WGS) entry which is preliminary data.</text>
</comment>
<dbReference type="Proteomes" id="UP001189429">
    <property type="component" value="Unassembled WGS sequence"/>
</dbReference>
<dbReference type="Pfam" id="PF13578">
    <property type="entry name" value="Methyltransf_24"/>
    <property type="match status" value="1"/>
</dbReference>
<evidence type="ECO:0000256" key="3">
    <source>
        <dbReference type="ARBA" id="ARBA00022679"/>
    </source>
</evidence>
<name>A0ABN9S9L1_9DINO</name>
<dbReference type="InterPro" id="IPR002935">
    <property type="entry name" value="SAM_O-MeTrfase"/>
</dbReference>
<evidence type="ECO:0000313" key="7">
    <source>
        <dbReference type="EMBL" id="CAK0828585.1"/>
    </source>
</evidence>
<gene>
    <name evidence="7" type="ORF">PCOR1329_LOCUS27773</name>
</gene>
<dbReference type="SUPFAM" id="SSF53335">
    <property type="entry name" value="S-adenosyl-L-methionine-dependent methyltransferases"/>
    <property type="match status" value="1"/>
</dbReference>
<evidence type="ECO:0000313" key="8">
    <source>
        <dbReference type="Proteomes" id="UP001189429"/>
    </source>
</evidence>
<evidence type="ECO:0000256" key="1">
    <source>
        <dbReference type="ARBA" id="ARBA00012880"/>
    </source>
</evidence>
<keyword evidence="2" id="KW-0489">Methyltransferase</keyword>
<dbReference type="PROSITE" id="PS51682">
    <property type="entry name" value="SAM_OMT_I"/>
    <property type="match status" value="1"/>
</dbReference>
<evidence type="ECO:0000256" key="2">
    <source>
        <dbReference type="ARBA" id="ARBA00022603"/>
    </source>
</evidence>